<feature type="domain" description="PLD phosphodiesterase" evidence="2">
    <location>
        <begin position="533"/>
        <end position="560"/>
    </location>
</feature>
<dbReference type="GO" id="GO:0032049">
    <property type="term" value="P:cardiolipin biosynthetic process"/>
    <property type="evidence" value="ECO:0007669"/>
    <property type="project" value="UniProtKB-ARBA"/>
</dbReference>
<evidence type="ECO:0000313" key="4">
    <source>
        <dbReference type="Proteomes" id="UP000024837"/>
    </source>
</evidence>
<keyword evidence="4" id="KW-1185">Reference proteome</keyword>
<dbReference type="Gene3D" id="3.30.870.10">
    <property type="entry name" value="Endonuclease Chain A"/>
    <property type="match status" value="2"/>
</dbReference>
<dbReference type="InterPro" id="IPR025202">
    <property type="entry name" value="PLD-like_dom"/>
</dbReference>
<evidence type="ECO:0000256" key="1">
    <source>
        <dbReference type="SAM" id="MobiDB-lite"/>
    </source>
</evidence>
<feature type="region of interest" description="Disordered" evidence="1">
    <location>
        <begin position="86"/>
        <end position="119"/>
    </location>
</feature>
<evidence type="ECO:0000313" key="3">
    <source>
        <dbReference type="EMBL" id="EWC48870.1"/>
    </source>
</evidence>
<proteinExistence type="predicted"/>
<dbReference type="AlphaFoldDB" id="W7IHV5"/>
<sequence>MTTETITVATAEEEGGEESLAGRLRIDAPASVPLSAFAPAQPSGGRDPRHAKFSPRVAEWFTNHRLTEPHKRIAIAFAENLEKHSHASSASAGAKSKSQTKSDGAAKEPTPPEIDDPASCAHPLDDLLSVLYMSSYDVGTGESMTNLICSRLLEADHEVIIVTGFLDPSSTSTRTLCYTIEALATRQRLKNVRRGTDTTLKVHVCFSSSSFLQKITHTRSPRGRRWKPKEWRKLGLPGETYLAGAVELTVTSLFFRPVGLLHGKYAIVDRKTLLVPSSNVSWEEWLEGTATYTSWADDTGRDFVALVVRYWESVWRVGEESGPDEFSQLVDRFPVRVHEGGGGVIMDKNKGTAVDPMVWSSPAPAVFLPHPYQRSFPPVWPLGEVGAVWKVVRGLTGLVYTRAPENEATYLGNPQNAFIMAAIDGAQDSIYLHTPNVTARPIIDALVRAVKRGVLVEIVTSMNMMKWEQLVTAGTTTEKCLRKMVLEVGRFRDATPEGAVTTGGLFIYQFNPTRRPPLPPFVKSPEDNHSLTWYNKSHVKCLIVDEAVAVLGSGNADRASWVTSQEINVGLFLEIEKTRLLRRALVDALAGRVDVFKGSTWVRGGDGDEDLGYGVDCAPRKRRSDPEA</sequence>
<dbReference type="HOGENOM" id="CLU_030268_0_0_1"/>
<feature type="region of interest" description="Disordered" evidence="1">
    <location>
        <begin position="1"/>
        <end position="20"/>
    </location>
</feature>
<feature type="domain" description="PLD phosphodiesterase" evidence="2">
    <location>
        <begin position="257"/>
        <end position="284"/>
    </location>
</feature>
<gene>
    <name evidence="3" type="ORF">DRE_00175</name>
</gene>
<feature type="compositionally biased region" description="Low complexity" evidence="1">
    <location>
        <begin position="87"/>
        <end position="102"/>
    </location>
</feature>
<name>W7IHV5_9PEZI</name>
<organism evidence="3 4">
    <name type="scientific">Drechslerella stenobrocha 248</name>
    <dbReference type="NCBI Taxonomy" id="1043628"/>
    <lineage>
        <taxon>Eukaryota</taxon>
        <taxon>Fungi</taxon>
        <taxon>Dikarya</taxon>
        <taxon>Ascomycota</taxon>
        <taxon>Pezizomycotina</taxon>
        <taxon>Orbiliomycetes</taxon>
        <taxon>Orbiliales</taxon>
        <taxon>Orbiliaceae</taxon>
        <taxon>Drechslerella</taxon>
    </lineage>
</organism>
<reference evidence="3 4" key="1">
    <citation type="submission" date="2013-05" db="EMBL/GenBank/DDBJ databases">
        <title>Drechslerella stenobrocha genome reveals carnivorous origination and mechanical trapping mechanism of predatory fungi.</title>
        <authorList>
            <person name="Liu X."/>
            <person name="Zhang W."/>
            <person name="Liu K."/>
        </authorList>
    </citation>
    <scope>NUCLEOTIDE SEQUENCE [LARGE SCALE GENOMIC DNA]</scope>
    <source>
        <strain evidence="3 4">248</strain>
    </source>
</reference>
<dbReference type="EMBL" id="KI966371">
    <property type="protein sequence ID" value="EWC48870.1"/>
    <property type="molecule type" value="Genomic_DNA"/>
</dbReference>
<dbReference type="PANTHER" id="PTHR21248">
    <property type="entry name" value="CARDIOLIPIN SYNTHASE"/>
    <property type="match status" value="1"/>
</dbReference>
<dbReference type="SUPFAM" id="SSF56024">
    <property type="entry name" value="Phospholipase D/nuclease"/>
    <property type="match status" value="2"/>
</dbReference>
<dbReference type="CDD" id="cd00138">
    <property type="entry name" value="PLDc_SF"/>
    <property type="match status" value="1"/>
</dbReference>
<evidence type="ECO:0000259" key="2">
    <source>
        <dbReference type="PROSITE" id="PS50035"/>
    </source>
</evidence>
<feature type="compositionally biased region" description="Low complexity" evidence="1">
    <location>
        <begin position="1"/>
        <end position="10"/>
    </location>
</feature>
<dbReference type="PROSITE" id="PS50035">
    <property type="entry name" value="PLD"/>
    <property type="match status" value="2"/>
</dbReference>
<dbReference type="Proteomes" id="UP000024837">
    <property type="component" value="Unassembled WGS sequence"/>
</dbReference>
<dbReference type="InterPro" id="IPR001736">
    <property type="entry name" value="PLipase_D/transphosphatidylase"/>
</dbReference>
<dbReference type="GO" id="GO:0030572">
    <property type="term" value="F:phosphatidyltransferase activity"/>
    <property type="evidence" value="ECO:0007669"/>
    <property type="project" value="UniProtKB-ARBA"/>
</dbReference>
<dbReference type="PANTHER" id="PTHR21248:SF11">
    <property type="entry name" value="PLD PHOSPHODIESTERASE DOMAIN-CONTAINING PROTEIN"/>
    <property type="match status" value="1"/>
</dbReference>
<dbReference type="Pfam" id="PF13091">
    <property type="entry name" value="PLDc_2"/>
    <property type="match status" value="1"/>
</dbReference>
<accession>W7IHV5</accession>
<dbReference type="OrthoDB" id="2958217at2759"/>
<protein>
    <recommendedName>
        <fullName evidence="2">PLD phosphodiesterase domain-containing protein</fullName>
    </recommendedName>
</protein>